<keyword evidence="1 2" id="KW-0732">Signal</keyword>
<organism evidence="3 4">
    <name type="scientific">Litoreibacter janthinus</name>
    <dbReference type="NCBI Taxonomy" id="670154"/>
    <lineage>
        <taxon>Bacteria</taxon>
        <taxon>Pseudomonadati</taxon>
        <taxon>Pseudomonadota</taxon>
        <taxon>Alphaproteobacteria</taxon>
        <taxon>Rhodobacterales</taxon>
        <taxon>Roseobacteraceae</taxon>
        <taxon>Litoreibacter</taxon>
    </lineage>
</organism>
<dbReference type="SUPFAM" id="SSF89392">
    <property type="entry name" value="Prokaryotic lipoproteins and lipoprotein localization factors"/>
    <property type="match status" value="1"/>
</dbReference>
<evidence type="ECO:0000256" key="1">
    <source>
        <dbReference type="ARBA" id="ARBA00022729"/>
    </source>
</evidence>
<evidence type="ECO:0000313" key="3">
    <source>
        <dbReference type="EMBL" id="SFR36421.1"/>
    </source>
</evidence>
<dbReference type="Proteomes" id="UP000199658">
    <property type="component" value="Unassembled WGS sequence"/>
</dbReference>
<feature type="signal peptide" evidence="2">
    <location>
        <begin position="1"/>
        <end position="21"/>
    </location>
</feature>
<feature type="chain" id="PRO_5011573140" evidence="2">
    <location>
        <begin position="22"/>
        <end position="201"/>
    </location>
</feature>
<evidence type="ECO:0000313" key="4">
    <source>
        <dbReference type="Proteomes" id="UP000199658"/>
    </source>
</evidence>
<dbReference type="InterPro" id="IPR004564">
    <property type="entry name" value="OM_lipoprot_carrier_LolA-like"/>
</dbReference>
<keyword evidence="3" id="KW-0449">Lipoprotein</keyword>
<name>A0A1I6G2R2_9RHOB</name>
<sequence length="201" mass="21762">MMKHLILAPVLSLALAVPAMAEKISLSQISSYLNSFQTAKGEFTQINEDGSVTTGEILIKRPGRVRFDYAPPDDSLVIAGSNRVAVFDPKSNLPPEQFPLSRTPLNLILARNVNFTASNMVVGHRDDGTATTVKVQDPKHPEYGNIQLKFTANPVELRQWIITNDAGGQTTVILGDLQKGVQIGAGPFSIQKEINARGLGN</sequence>
<dbReference type="InterPro" id="IPR029046">
    <property type="entry name" value="LolA/LolB/LppX"/>
</dbReference>
<dbReference type="STRING" id="670154.SAMN04488002_0789"/>
<accession>A0A1I6G2R2</accession>
<keyword evidence="4" id="KW-1185">Reference proteome</keyword>
<dbReference type="CDD" id="cd16325">
    <property type="entry name" value="LolA"/>
    <property type="match status" value="1"/>
</dbReference>
<proteinExistence type="predicted"/>
<protein>
    <submittedName>
        <fullName evidence="3">Outer membrane lipoprotein-sorting protein</fullName>
    </submittedName>
</protein>
<reference evidence="4" key="1">
    <citation type="submission" date="2016-10" db="EMBL/GenBank/DDBJ databases">
        <authorList>
            <person name="Varghese N."/>
            <person name="Submissions S."/>
        </authorList>
    </citation>
    <scope>NUCLEOTIDE SEQUENCE [LARGE SCALE GENOMIC DNA]</scope>
    <source>
        <strain evidence="4">DSM 26921</strain>
    </source>
</reference>
<evidence type="ECO:0000256" key="2">
    <source>
        <dbReference type="SAM" id="SignalP"/>
    </source>
</evidence>
<dbReference type="PANTHER" id="PTHR35869:SF1">
    <property type="entry name" value="OUTER-MEMBRANE LIPOPROTEIN CARRIER PROTEIN"/>
    <property type="match status" value="1"/>
</dbReference>
<dbReference type="Gene3D" id="2.50.20.10">
    <property type="entry name" value="Lipoprotein localisation LolA/LolB/LppX"/>
    <property type="match status" value="1"/>
</dbReference>
<dbReference type="EMBL" id="FOYO01000001">
    <property type="protein sequence ID" value="SFR36421.1"/>
    <property type="molecule type" value="Genomic_DNA"/>
</dbReference>
<gene>
    <name evidence="3" type="ORF">SAMN04488002_0789</name>
</gene>
<dbReference type="PANTHER" id="PTHR35869">
    <property type="entry name" value="OUTER-MEMBRANE LIPOPROTEIN CARRIER PROTEIN"/>
    <property type="match status" value="1"/>
</dbReference>
<dbReference type="Pfam" id="PF03548">
    <property type="entry name" value="LolA"/>
    <property type="match status" value="1"/>
</dbReference>
<dbReference type="AlphaFoldDB" id="A0A1I6G2R2"/>